<accession>A0ABY2DED5</accession>
<organism evidence="2 3">
    <name type="scientific">Micromonospora fluostatini</name>
    <dbReference type="NCBI Taxonomy" id="1629071"/>
    <lineage>
        <taxon>Bacteria</taxon>
        <taxon>Bacillati</taxon>
        <taxon>Actinomycetota</taxon>
        <taxon>Actinomycetes</taxon>
        <taxon>Micromonosporales</taxon>
        <taxon>Micromonosporaceae</taxon>
        <taxon>Micromonospora</taxon>
    </lineage>
</organism>
<comment type="caution">
    <text evidence="2">The sequence shown here is derived from an EMBL/GenBank/DDBJ whole genome shotgun (WGS) entry which is preliminary data.</text>
</comment>
<name>A0ABY2DED5_9ACTN</name>
<protein>
    <recommendedName>
        <fullName evidence="4">DUF427 domain-containing protein</fullName>
    </recommendedName>
</protein>
<reference evidence="2 3" key="1">
    <citation type="submission" date="2019-02" db="EMBL/GenBank/DDBJ databases">
        <title>Draft genome sequences of novel Actinobacteria.</title>
        <authorList>
            <person name="Sahin N."/>
            <person name="Ay H."/>
            <person name="Saygin H."/>
        </authorList>
    </citation>
    <scope>NUCLEOTIDE SEQUENCE [LARGE SCALE GENOMIC DNA]</scope>
    <source>
        <strain evidence="2 3">JCM 30529</strain>
    </source>
</reference>
<evidence type="ECO:0008006" key="4">
    <source>
        <dbReference type="Google" id="ProtNLM"/>
    </source>
</evidence>
<sequence length="173" mass="18604">MSGDISRTPPGTQVRLEIPRATIVAHGDLQMRVTFPGRPNDVIVLPLVDGRYEPTVYVHPCAPQVHAGQTWRAVEHGLLFFAVRWRADESDVGTDWLIAAQGGAWYSPEQAVEDFGQLALVAEYPPYDFTPPAVDPPAADPSPTGTARDVAGPADLTTTAVIPRMPAAEARPA</sequence>
<dbReference type="Proteomes" id="UP000295626">
    <property type="component" value="Unassembled WGS sequence"/>
</dbReference>
<keyword evidence="3" id="KW-1185">Reference proteome</keyword>
<proteinExistence type="predicted"/>
<gene>
    <name evidence="2" type="ORF">E1091_15745</name>
</gene>
<evidence type="ECO:0000256" key="1">
    <source>
        <dbReference type="SAM" id="MobiDB-lite"/>
    </source>
</evidence>
<dbReference type="EMBL" id="SMKE01000673">
    <property type="protein sequence ID" value="TDB87495.1"/>
    <property type="molecule type" value="Genomic_DNA"/>
</dbReference>
<evidence type="ECO:0000313" key="2">
    <source>
        <dbReference type="EMBL" id="TDB87495.1"/>
    </source>
</evidence>
<feature type="region of interest" description="Disordered" evidence="1">
    <location>
        <begin position="131"/>
        <end position="173"/>
    </location>
</feature>
<evidence type="ECO:0000313" key="3">
    <source>
        <dbReference type="Proteomes" id="UP000295626"/>
    </source>
</evidence>